<accession>A0A1B3SJP2</accession>
<evidence type="ECO:0000313" key="6">
    <source>
        <dbReference type="Proteomes" id="UP000094378"/>
    </source>
</evidence>
<dbReference type="KEGG" id="shj:SHELI_v1c01940"/>
<name>A0A1B3SJP2_9MOLU</name>
<evidence type="ECO:0000256" key="2">
    <source>
        <dbReference type="ARBA" id="ARBA00022801"/>
    </source>
</evidence>
<dbReference type="GO" id="GO:0005975">
    <property type="term" value="P:carbohydrate metabolic process"/>
    <property type="evidence" value="ECO:0007669"/>
    <property type="project" value="InterPro"/>
</dbReference>
<keyword evidence="6" id="KW-1185">Reference proteome</keyword>
<dbReference type="EMBL" id="CP017015">
    <property type="protein sequence ID" value="AOG60149.1"/>
    <property type="molecule type" value="Genomic_DNA"/>
</dbReference>
<dbReference type="PRINTS" id="PR00131">
    <property type="entry name" value="GLHYDRLASE1"/>
</dbReference>
<dbReference type="PANTHER" id="PTHR10353">
    <property type="entry name" value="GLYCOSYL HYDROLASE"/>
    <property type="match status" value="1"/>
</dbReference>
<keyword evidence="2" id="KW-0378">Hydrolase</keyword>
<dbReference type="OrthoDB" id="391810at2"/>
<gene>
    <name evidence="5" type="primary">bglA</name>
    <name evidence="5" type="ORF">SHELI_v1c01940</name>
</gene>
<dbReference type="PANTHER" id="PTHR10353:SF36">
    <property type="entry name" value="LP05116P"/>
    <property type="match status" value="1"/>
</dbReference>
<dbReference type="Pfam" id="PF00232">
    <property type="entry name" value="Glyco_hydro_1"/>
    <property type="match status" value="1"/>
</dbReference>
<dbReference type="RefSeq" id="WP_069115925.1">
    <property type="nucleotide sequence ID" value="NZ_CP017015.1"/>
</dbReference>
<evidence type="ECO:0000256" key="4">
    <source>
        <dbReference type="RuleBase" id="RU003690"/>
    </source>
</evidence>
<dbReference type="InterPro" id="IPR017853">
    <property type="entry name" value="GH"/>
</dbReference>
<dbReference type="Gene3D" id="3.20.20.80">
    <property type="entry name" value="Glycosidases"/>
    <property type="match status" value="1"/>
</dbReference>
<dbReference type="GO" id="GO:0008422">
    <property type="term" value="F:beta-glucosidase activity"/>
    <property type="evidence" value="ECO:0007669"/>
    <property type="project" value="TreeGrafter"/>
</dbReference>
<proteinExistence type="inferred from homology"/>
<protein>
    <submittedName>
        <fullName evidence="5">6-phospho-beta-glucosidase</fullName>
    </submittedName>
</protein>
<evidence type="ECO:0000256" key="1">
    <source>
        <dbReference type="ARBA" id="ARBA00010838"/>
    </source>
</evidence>
<organism evidence="5 6">
    <name type="scientific">Spiroplasma helicoides</name>
    <dbReference type="NCBI Taxonomy" id="216938"/>
    <lineage>
        <taxon>Bacteria</taxon>
        <taxon>Bacillati</taxon>
        <taxon>Mycoplasmatota</taxon>
        <taxon>Mollicutes</taxon>
        <taxon>Entomoplasmatales</taxon>
        <taxon>Spiroplasmataceae</taxon>
        <taxon>Spiroplasma</taxon>
    </lineage>
</organism>
<sequence>MKDFLFSASTNSFQIEGGRSIGGRSQSIWDEFTKRNFYIPPVGKPGREIGNIEIAADFYHKYKTDARIMEKLGLNAFVYNMDWTRIYPKDENYINPEGIKFYIDFFEEFYKKGIKPIPILYHWDTPLWAEIRGGLQTDEIRLWFRNYVKTCFKYLGKYTDVWFVTDENSTFAQDAYLSDYLPPAKVSELNFAKAIHNLHMLGAIAKEEFEIAKAKGYISSKAIIGVDHDWSPPIAFSNDENDKKACEKYNDWFLELYLTPAFEGNYPKSFYDFIEKHKLDFTVSQQDLEYLKNNKLDLIGWNYYRPIFVTSSIEGYKDNDWQIPPQYVKNLDIYLVFPKSESYTKWNWLIKPDRLVSGAHELAQRYGKDYPIMILENGMGDFDNKTNELILDNDRINFLSGHLKKVLEAKEQGINFIGYSLWTYCDIFSPSGGYRKDYGLVSVDFNSPILERKPKLSYVWYKNVIKNKGKVLEFDNNTLKNELIDLLKEWNLFYK</sequence>
<dbReference type="SUPFAM" id="SSF51445">
    <property type="entry name" value="(Trans)glycosidases"/>
    <property type="match status" value="1"/>
</dbReference>
<evidence type="ECO:0000256" key="3">
    <source>
        <dbReference type="ARBA" id="ARBA00023295"/>
    </source>
</evidence>
<reference evidence="5 6" key="1">
    <citation type="submission" date="2016-08" db="EMBL/GenBank/DDBJ databases">
        <title>Complete genome sequence of Spiroplasma helicoides TABS-2 (DSM 22551).</title>
        <authorList>
            <person name="Shen W.-Y."/>
            <person name="Lo W.-S."/>
            <person name="Lai Y.-C."/>
            <person name="Kuo C.-H."/>
        </authorList>
    </citation>
    <scope>NUCLEOTIDE SEQUENCE [LARGE SCALE GENOMIC DNA]</scope>
    <source>
        <strain evidence="5 6">TABS-2</strain>
    </source>
</reference>
<dbReference type="AlphaFoldDB" id="A0A1B3SJP2"/>
<dbReference type="STRING" id="216938.SHELI_v1c01940"/>
<comment type="similarity">
    <text evidence="1 4">Belongs to the glycosyl hydrolase 1 family.</text>
</comment>
<dbReference type="InterPro" id="IPR001360">
    <property type="entry name" value="Glyco_hydro_1"/>
</dbReference>
<keyword evidence="3" id="KW-0326">Glycosidase</keyword>
<dbReference type="Proteomes" id="UP000094378">
    <property type="component" value="Chromosome"/>
</dbReference>
<evidence type="ECO:0000313" key="5">
    <source>
        <dbReference type="EMBL" id="AOG60149.1"/>
    </source>
</evidence>